<dbReference type="InterPro" id="IPR002108">
    <property type="entry name" value="ADF-H"/>
</dbReference>
<dbReference type="PANTHER" id="PTHR10829">
    <property type="entry name" value="CORTACTIN AND DREBRIN"/>
    <property type="match status" value="1"/>
</dbReference>
<proteinExistence type="predicted"/>
<dbReference type="Pfam" id="PF00241">
    <property type="entry name" value="Cofilin_ADF"/>
    <property type="match status" value="1"/>
</dbReference>
<accession>A0ABN8NBZ1</accession>
<keyword evidence="3" id="KW-1185">Reference proteome</keyword>
<dbReference type="CDD" id="cd11282">
    <property type="entry name" value="ADF_coactosin_like"/>
    <property type="match status" value="1"/>
</dbReference>
<dbReference type="Proteomes" id="UP001159405">
    <property type="component" value="Unassembled WGS sequence"/>
</dbReference>
<dbReference type="EMBL" id="CALNXK010000012">
    <property type="protein sequence ID" value="CAH3044959.1"/>
    <property type="molecule type" value="Genomic_DNA"/>
</dbReference>
<dbReference type="Gene3D" id="3.40.20.10">
    <property type="entry name" value="Severin"/>
    <property type="match status" value="1"/>
</dbReference>
<feature type="non-terminal residue" evidence="2">
    <location>
        <position position="1"/>
    </location>
</feature>
<reference evidence="2 3" key="1">
    <citation type="submission" date="2022-05" db="EMBL/GenBank/DDBJ databases">
        <authorList>
            <consortium name="Genoscope - CEA"/>
            <person name="William W."/>
        </authorList>
    </citation>
    <scope>NUCLEOTIDE SEQUENCE [LARGE SCALE GENOMIC DNA]</scope>
</reference>
<gene>
    <name evidence="2" type="ORF">PLOB_00004569</name>
</gene>
<organism evidence="2 3">
    <name type="scientific">Porites lobata</name>
    <dbReference type="NCBI Taxonomy" id="104759"/>
    <lineage>
        <taxon>Eukaryota</taxon>
        <taxon>Metazoa</taxon>
        <taxon>Cnidaria</taxon>
        <taxon>Anthozoa</taxon>
        <taxon>Hexacorallia</taxon>
        <taxon>Scleractinia</taxon>
        <taxon>Fungiina</taxon>
        <taxon>Poritidae</taxon>
        <taxon>Porites</taxon>
    </lineage>
</organism>
<dbReference type="InterPro" id="IPR029006">
    <property type="entry name" value="ADF-H/Gelsolin-like_dom_sf"/>
</dbReference>
<evidence type="ECO:0000313" key="2">
    <source>
        <dbReference type="EMBL" id="CAH3044959.1"/>
    </source>
</evidence>
<evidence type="ECO:0000259" key="1">
    <source>
        <dbReference type="PROSITE" id="PS51263"/>
    </source>
</evidence>
<comment type="caution">
    <text evidence="2">The sequence shown here is derived from an EMBL/GenBank/DDBJ whole genome shotgun (WGS) entry which is preliminary data.</text>
</comment>
<name>A0ABN8NBZ1_9CNID</name>
<dbReference type="SUPFAM" id="SSF55753">
    <property type="entry name" value="Actin depolymerizing proteins"/>
    <property type="match status" value="1"/>
</dbReference>
<sequence>SYYAEGERAYGYVRIETGDELSKRAKFALITWVSETVPPLKKAKVSTDKASVKQTIQNFAAEIFTSHKEELQFDHVKQILVKAGGANYGTGK</sequence>
<dbReference type="PANTHER" id="PTHR10829:SF29">
    <property type="entry name" value="COACTOSIN-LIKE PROTEIN"/>
    <property type="match status" value="1"/>
</dbReference>
<protein>
    <recommendedName>
        <fullName evidence="1">ADF-H domain-containing protein</fullName>
    </recommendedName>
</protein>
<evidence type="ECO:0000313" key="3">
    <source>
        <dbReference type="Proteomes" id="UP001159405"/>
    </source>
</evidence>
<feature type="domain" description="ADF-H" evidence="1">
    <location>
        <begin position="1"/>
        <end position="81"/>
    </location>
</feature>
<dbReference type="PROSITE" id="PS51263">
    <property type="entry name" value="ADF_H"/>
    <property type="match status" value="1"/>
</dbReference>